<gene>
    <name evidence="3" type="ORF">PQR79_16530</name>
</gene>
<keyword evidence="2" id="KW-0472">Membrane</keyword>
<proteinExistence type="predicted"/>
<sequence length="94" mass="10791">MHDSGMHDNDISRDDLAVSSRYFPVLVVSVSVLLSGCSSVLCQAQTDKATDPLRQYDQQKQCEQLVNQHIDDERRQQRADTQQRLDESIKQNTR</sequence>
<evidence type="ECO:0000256" key="1">
    <source>
        <dbReference type="SAM" id="MobiDB-lite"/>
    </source>
</evidence>
<keyword evidence="2" id="KW-1133">Transmembrane helix</keyword>
<evidence type="ECO:0008006" key="5">
    <source>
        <dbReference type="Google" id="ProtNLM"/>
    </source>
</evidence>
<name>A0ABT5TS67_9GAMM</name>
<evidence type="ECO:0000313" key="3">
    <source>
        <dbReference type="EMBL" id="MDD8060674.1"/>
    </source>
</evidence>
<dbReference type="EMBL" id="JAQQPZ010000013">
    <property type="protein sequence ID" value="MDD8060674.1"/>
    <property type="molecule type" value="Genomic_DNA"/>
</dbReference>
<evidence type="ECO:0000256" key="2">
    <source>
        <dbReference type="SAM" id="Phobius"/>
    </source>
</evidence>
<keyword evidence="2" id="KW-0812">Transmembrane</keyword>
<keyword evidence="4" id="KW-1185">Reference proteome</keyword>
<dbReference type="Proteomes" id="UP001213691">
    <property type="component" value="Unassembled WGS sequence"/>
</dbReference>
<comment type="caution">
    <text evidence="3">The sequence shown here is derived from an EMBL/GenBank/DDBJ whole genome shotgun (WGS) entry which is preliminary data.</text>
</comment>
<evidence type="ECO:0000313" key="4">
    <source>
        <dbReference type="Proteomes" id="UP001213691"/>
    </source>
</evidence>
<accession>A0ABT5TS67</accession>
<organism evidence="3 4">
    <name type="scientific">Shewanella metallivivens</name>
    <dbReference type="NCBI Taxonomy" id="2872342"/>
    <lineage>
        <taxon>Bacteria</taxon>
        <taxon>Pseudomonadati</taxon>
        <taxon>Pseudomonadota</taxon>
        <taxon>Gammaproteobacteria</taxon>
        <taxon>Alteromonadales</taxon>
        <taxon>Shewanellaceae</taxon>
        <taxon>Shewanella</taxon>
    </lineage>
</organism>
<protein>
    <recommendedName>
        <fullName evidence="5">Lipoprotein</fullName>
    </recommendedName>
</protein>
<feature type="transmembrane region" description="Helical" evidence="2">
    <location>
        <begin position="22"/>
        <end position="44"/>
    </location>
</feature>
<dbReference type="RefSeq" id="WP_238107463.1">
    <property type="nucleotide sequence ID" value="NZ_JAQQPZ010000013.1"/>
</dbReference>
<reference evidence="3 4" key="1">
    <citation type="submission" date="2023-02" db="EMBL/GenBank/DDBJ databases">
        <title>Genome sequence of Shewanella metallivivens ER-Te-42B-Light, sp. nov., enriched from sulfide tube worms (Riftia pachyptila) isolated from Explorer Ridge in the Pacific Ocean.</title>
        <authorList>
            <person name="Maltman C."/>
            <person name="Kuzyk S.B."/>
            <person name="Kyndt J.A."/>
            <person name="Yurkov V."/>
        </authorList>
    </citation>
    <scope>NUCLEOTIDE SEQUENCE [LARGE SCALE GENOMIC DNA]</scope>
    <source>
        <strain evidence="3 4">ER-Te-42B-Light</strain>
    </source>
</reference>
<feature type="region of interest" description="Disordered" evidence="1">
    <location>
        <begin position="69"/>
        <end position="94"/>
    </location>
</feature>